<reference evidence="1" key="1">
    <citation type="journal article" date="2023" name="Mol. Phylogenet. Evol.">
        <title>Genome-scale phylogeny and comparative genomics of the fungal order Sordariales.</title>
        <authorList>
            <person name="Hensen N."/>
            <person name="Bonometti L."/>
            <person name="Westerberg I."/>
            <person name="Brannstrom I.O."/>
            <person name="Guillou S."/>
            <person name="Cros-Aarteil S."/>
            <person name="Calhoun S."/>
            <person name="Haridas S."/>
            <person name="Kuo A."/>
            <person name="Mondo S."/>
            <person name="Pangilinan J."/>
            <person name="Riley R."/>
            <person name="LaButti K."/>
            <person name="Andreopoulos B."/>
            <person name="Lipzen A."/>
            <person name="Chen C."/>
            <person name="Yan M."/>
            <person name="Daum C."/>
            <person name="Ng V."/>
            <person name="Clum A."/>
            <person name="Steindorff A."/>
            <person name="Ohm R.A."/>
            <person name="Martin F."/>
            <person name="Silar P."/>
            <person name="Natvig D.O."/>
            <person name="Lalanne C."/>
            <person name="Gautier V."/>
            <person name="Ament-Velasquez S.L."/>
            <person name="Kruys A."/>
            <person name="Hutchinson M.I."/>
            <person name="Powell A.J."/>
            <person name="Barry K."/>
            <person name="Miller A.N."/>
            <person name="Grigoriev I.V."/>
            <person name="Debuchy R."/>
            <person name="Gladieux P."/>
            <person name="Hiltunen Thoren M."/>
            <person name="Johannesson H."/>
        </authorList>
    </citation>
    <scope>NUCLEOTIDE SEQUENCE</scope>
    <source>
        <strain evidence="1">CBS 168.71</strain>
    </source>
</reference>
<name>A0AAE0HP04_9PEZI</name>
<reference evidence="1" key="2">
    <citation type="submission" date="2023-06" db="EMBL/GenBank/DDBJ databases">
        <authorList>
            <consortium name="Lawrence Berkeley National Laboratory"/>
            <person name="Haridas S."/>
            <person name="Hensen N."/>
            <person name="Bonometti L."/>
            <person name="Westerberg I."/>
            <person name="Brannstrom I.O."/>
            <person name="Guillou S."/>
            <person name="Cros-Aarteil S."/>
            <person name="Calhoun S."/>
            <person name="Kuo A."/>
            <person name="Mondo S."/>
            <person name="Pangilinan J."/>
            <person name="Riley R."/>
            <person name="Labutti K."/>
            <person name="Andreopoulos B."/>
            <person name="Lipzen A."/>
            <person name="Chen C."/>
            <person name="Yanf M."/>
            <person name="Daum C."/>
            <person name="Ng V."/>
            <person name="Clum A."/>
            <person name="Steindorff A."/>
            <person name="Ohm R."/>
            <person name="Martin F."/>
            <person name="Silar P."/>
            <person name="Natvig D."/>
            <person name="Lalanne C."/>
            <person name="Gautier V."/>
            <person name="Ament-Velasquez S.L."/>
            <person name="Kruys A."/>
            <person name="Hutchinson M.I."/>
            <person name="Powell A.J."/>
            <person name="Barry K."/>
            <person name="Miller A.N."/>
            <person name="Grigoriev I.V."/>
            <person name="Debuchy R."/>
            <person name="Gladieux P."/>
            <person name="Thoren M.H."/>
            <person name="Johannesson H."/>
        </authorList>
    </citation>
    <scope>NUCLEOTIDE SEQUENCE</scope>
    <source>
        <strain evidence="1">CBS 168.71</strain>
    </source>
</reference>
<organism evidence="1 2">
    <name type="scientific">Chaetomium fimeti</name>
    <dbReference type="NCBI Taxonomy" id="1854472"/>
    <lineage>
        <taxon>Eukaryota</taxon>
        <taxon>Fungi</taxon>
        <taxon>Dikarya</taxon>
        <taxon>Ascomycota</taxon>
        <taxon>Pezizomycotina</taxon>
        <taxon>Sordariomycetes</taxon>
        <taxon>Sordariomycetidae</taxon>
        <taxon>Sordariales</taxon>
        <taxon>Chaetomiaceae</taxon>
        <taxon>Chaetomium</taxon>
    </lineage>
</organism>
<comment type="caution">
    <text evidence="1">The sequence shown here is derived from an EMBL/GenBank/DDBJ whole genome shotgun (WGS) entry which is preliminary data.</text>
</comment>
<accession>A0AAE0HP04</accession>
<dbReference type="GeneID" id="87840283"/>
<dbReference type="RefSeq" id="XP_062663211.1">
    <property type="nucleotide sequence ID" value="XM_062803335.1"/>
</dbReference>
<dbReference type="EMBL" id="JAUEPN010000002">
    <property type="protein sequence ID" value="KAK3299697.1"/>
    <property type="molecule type" value="Genomic_DNA"/>
</dbReference>
<evidence type="ECO:0000313" key="2">
    <source>
        <dbReference type="Proteomes" id="UP001278766"/>
    </source>
</evidence>
<protein>
    <submittedName>
        <fullName evidence="1">Uncharacterized protein</fullName>
    </submittedName>
</protein>
<keyword evidence="2" id="KW-1185">Reference proteome</keyword>
<sequence length="83" mass="9828">MGRNARFRFFLSLSVPFSPTHSDKLKEDMTGNMFVTRCKTNWHILSQRVTTNNGWWHRTITKPSSYKQRSSRPTRSKIFGIQH</sequence>
<gene>
    <name evidence="1" type="ORF">B0H64DRAFT_389309</name>
</gene>
<dbReference type="Proteomes" id="UP001278766">
    <property type="component" value="Unassembled WGS sequence"/>
</dbReference>
<proteinExistence type="predicted"/>
<dbReference type="AlphaFoldDB" id="A0AAE0HP04"/>
<evidence type="ECO:0000313" key="1">
    <source>
        <dbReference type="EMBL" id="KAK3299697.1"/>
    </source>
</evidence>